<dbReference type="Pfam" id="PF06477">
    <property type="entry name" value="DUF1091"/>
    <property type="match status" value="1"/>
</dbReference>
<organism evidence="2 3">
    <name type="scientific">Stomoxys calcitrans</name>
    <name type="common">Stable fly</name>
    <name type="synonym">Conops calcitrans</name>
    <dbReference type="NCBI Taxonomy" id="35570"/>
    <lineage>
        <taxon>Eukaryota</taxon>
        <taxon>Metazoa</taxon>
        <taxon>Ecdysozoa</taxon>
        <taxon>Arthropoda</taxon>
        <taxon>Hexapoda</taxon>
        <taxon>Insecta</taxon>
        <taxon>Pterygota</taxon>
        <taxon>Neoptera</taxon>
        <taxon>Endopterygota</taxon>
        <taxon>Diptera</taxon>
        <taxon>Brachycera</taxon>
        <taxon>Muscomorpha</taxon>
        <taxon>Muscoidea</taxon>
        <taxon>Muscidae</taxon>
        <taxon>Stomoxys</taxon>
    </lineage>
</organism>
<dbReference type="PANTHER" id="PTHR20898">
    <property type="entry name" value="DAEDALUS ON 3-RELATED-RELATED"/>
    <property type="match status" value="1"/>
</dbReference>
<proteinExistence type="predicted"/>
<name>A0A1I8PBL1_STOCA</name>
<dbReference type="InterPro" id="IPR010512">
    <property type="entry name" value="DUF1091"/>
</dbReference>
<evidence type="ECO:0000313" key="3">
    <source>
        <dbReference type="Proteomes" id="UP000095300"/>
    </source>
</evidence>
<evidence type="ECO:0000313" key="2">
    <source>
        <dbReference type="EnsemblMetazoa" id="SCAU006542-PA"/>
    </source>
</evidence>
<dbReference type="SMART" id="SM00697">
    <property type="entry name" value="DM8"/>
    <property type="match status" value="1"/>
</dbReference>
<protein>
    <recommendedName>
        <fullName evidence="4">MD-2-related lipid-recognition domain-containing protein</fullName>
    </recommendedName>
</protein>
<accession>A0A1I8PBL1</accession>
<dbReference type="AlphaFoldDB" id="A0A1I8PBL1"/>
<reference evidence="2" key="1">
    <citation type="submission" date="2020-05" db="UniProtKB">
        <authorList>
            <consortium name="EnsemblMetazoa"/>
        </authorList>
    </citation>
    <scope>IDENTIFICATION</scope>
    <source>
        <strain evidence="2">USDA</strain>
    </source>
</reference>
<evidence type="ECO:0000256" key="1">
    <source>
        <dbReference type="SAM" id="SignalP"/>
    </source>
</evidence>
<dbReference type="OrthoDB" id="7837946at2759"/>
<feature type="chain" id="PRO_5009326357" description="MD-2-related lipid-recognition domain-containing protein" evidence="1">
    <location>
        <begin position="23"/>
        <end position="187"/>
    </location>
</feature>
<sequence>MLLKIVVFHLLILPNLISVIQTAKRRLDIVLNSASCQPTHPVSTQYDCDLKKLSAGNYALDMSLMFSKDLNTNSEWQTVVYFNHAQLKTGGWMKFMDFKMNICNFFTTAKSVPLIKAIVGEMRKSSNLPYQCPLKGNFLYTLSNFSINSKFLPSYTPLVKFNFSFNTYDNQKLISQLFLEGSTTLRS</sequence>
<dbReference type="PANTHER" id="PTHR20898:SF0">
    <property type="entry name" value="DAEDALUS ON 3-RELATED"/>
    <property type="match status" value="1"/>
</dbReference>
<gene>
    <name evidence="2" type="primary">106089766</name>
</gene>
<keyword evidence="3" id="KW-1185">Reference proteome</keyword>
<keyword evidence="1" id="KW-0732">Signal</keyword>
<dbReference type="Proteomes" id="UP000095300">
    <property type="component" value="Unassembled WGS sequence"/>
</dbReference>
<evidence type="ECO:0008006" key="4">
    <source>
        <dbReference type="Google" id="ProtNLM"/>
    </source>
</evidence>
<feature type="signal peptide" evidence="1">
    <location>
        <begin position="1"/>
        <end position="22"/>
    </location>
</feature>
<dbReference type="VEuPathDB" id="VectorBase:SCAU006542"/>
<dbReference type="KEGG" id="scac:106089766"/>
<dbReference type="EnsemblMetazoa" id="SCAU006542-RA">
    <property type="protein sequence ID" value="SCAU006542-PA"/>
    <property type="gene ID" value="SCAU006542"/>
</dbReference>